<feature type="domain" description="GIY-YIG" evidence="2">
    <location>
        <begin position="5"/>
        <end position="83"/>
    </location>
</feature>
<dbReference type="EMBL" id="NCDQ01000049">
    <property type="protein sequence ID" value="OYX05036.1"/>
    <property type="molecule type" value="Genomic_DNA"/>
</dbReference>
<dbReference type="InterPro" id="IPR035901">
    <property type="entry name" value="GIY-YIG_endonuc_sf"/>
</dbReference>
<dbReference type="InterPro" id="IPR050190">
    <property type="entry name" value="UPF0213_domain"/>
</dbReference>
<evidence type="ECO:0000313" key="4">
    <source>
        <dbReference type="Proteomes" id="UP000215616"/>
    </source>
</evidence>
<protein>
    <recommendedName>
        <fullName evidence="2">GIY-YIG domain-containing protein</fullName>
    </recommendedName>
</protein>
<accession>A0A258DBP6</accession>
<comment type="similarity">
    <text evidence="1">Belongs to the UPF0213 family.</text>
</comment>
<dbReference type="PANTHER" id="PTHR34477">
    <property type="entry name" value="UPF0213 PROTEIN YHBQ"/>
    <property type="match status" value="1"/>
</dbReference>
<dbReference type="PANTHER" id="PTHR34477:SF1">
    <property type="entry name" value="UPF0213 PROTEIN YHBQ"/>
    <property type="match status" value="1"/>
</dbReference>
<sequence length="108" mass="12150">MYDVQSAWVYILKCADGAYYVGSHRGPDPGVRVSARNEGLNPRAFTYRRRPVTLAWAGDFQFITDAIAFERQLKGWSRAKKEAVIRDDWDALPALAQCRTPRPSTSSG</sequence>
<name>A0A258DBP6_CAUVI</name>
<dbReference type="Proteomes" id="UP000215616">
    <property type="component" value="Unassembled WGS sequence"/>
</dbReference>
<evidence type="ECO:0000313" key="3">
    <source>
        <dbReference type="EMBL" id="OYX05036.1"/>
    </source>
</evidence>
<dbReference type="Pfam" id="PF01541">
    <property type="entry name" value="GIY-YIG"/>
    <property type="match status" value="1"/>
</dbReference>
<reference evidence="3 4" key="1">
    <citation type="submission" date="2017-03" db="EMBL/GenBank/DDBJ databases">
        <title>Lifting the veil on microbial sulfur biogeochemistry in mining wastewaters.</title>
        <authorList>
            <person name="Kantor R.S."/>
            <person name="Colenbrander Nelson T."/>
            <person name="Marshall S."/>
            <person name="Bennett D."/>
            <person name="Apte S."/>
            <person name="Camacho D."/>
            <person name="Thomas B.C."/>
            <person name="Warren L.A."/>
            <person name="Banfield J.F."/>
        </authorList>
    </citation>
    <scope>NUCLEOTIDE SEQUENCE [LARGE SCALE GENOMIC DNA]</scope>
    <source>
        <strain evidence="3">32-67-7</strain>
    </source>
</reference>
<dbReference type="PROSITE" id="PS50164">
    <property type="entry name" value="GIY_YIG"/>
    <property type="match status" value="1"/>
</dbReference>
<gene>
    <name evidence="3" type="ORF">B7Z12_04705</name>
</gene>
<dbReference type="InterPro" id="IPR000305">
    <property type="entry name" value="GIY-YIG_endonuc"/>
</dbReference>
<evidence type="ECO:0000256" key="1">
    <source>
        <dbReference type="ARBA" id="ARBA00007435"/>
    </source>
</evidence>
<comment type="caution">
    <text evidence="3">The sequence shown here is derived from an EMBL/GenBank/DDBJ whole genome shotgun (WGS) entry which is preliminary data.</text>
</comment>
<dbReference type="Gene3D" id="3.40.1440.10">
    <property type="entry name" value="GIY-YIG endonuclease"/>
    <property type="match status" value="1"/>
</dbReference>
<proteinExistence type="inferred from homology"/>
<dbReference type="AlphaFoldDB" id="A0A258DBP6"/>
<evidence type="ECO:0000259" key="2">
    <source>
        <dbReference type="PROSITE" id="PS50164"/>
    </source>
</evidence>
<organism evidence="3 4">
    <name type="scientific">Caulobacter vibrioides</name>
    <name type="common">Caulobacter crescentus</name>
    <dbReference type="NCBI Taxonomy" id="155892"/>
    <lineage>
        <taxon>Bacteria</taxon>
        <taxon>Pseudomonadati</taxon>
        <taxon>Pseudomonadota</taxon>
        <taxon>Alphaproteobacteria</taxon>
        <taxon>Caulobacterales</taxon>
        <taxon>Caulobacteraceae</taxon>
        <taxon>Caulobacter</taxon>
    </lineage>
</organism>